<proteinExistence type="predicted"/>
<keyword evidence="1" id="KW-0472">Membrane</keyword>
<dbReference type="Proteomes" id="UP000582646">
    <property type="component" value="Unassembled WGS sequence"/>
</dbReference>
<feature type="transmembrane region" description="Helical" evidence="1">
    <location>
        <begin position="92"/>
        <end position="118"/>
    </location>
</feature>
<dbReference type="AlphaFoldDB" id="A0A846X342"/>
<sequence length="223" mass="23555">MTVSRPTRADLWWLLAVALLAFAFFAVPPLFFGSGFESRAAMEFSSYLLGDSERLPAGLQALVDDWSRYHAVKAVFAGLLVAVAVHRGHHALALIPAVLLLANIQGTLAPLSSALSLIDPARERDGELARALARMRTELGGAPSGPVSVIVRDFAWYHAVLAALAGTAIVVLLAFAVRAWRHGRRRWAAATGAAAVATGVVIAANISTVLDPVRGLLDFLGGS</sequence>
<comment type="caution">
    <text evidence="2">The sequence shown here is derived from an EMBL/GenBank/DDBJ whole genome shotgun (WGS) entry which is preliminary data.</text>
</comment>
<name>A0A846X342_9ACTN</name>
<organism evidence="2 3">
    <name type="scientific">Tsukamurella spumae</name>
    <dbReference type="NCBI Taxonomy" id="44753"/>
    <lineage>
        <taxon>Bacteria</taxon>
        <taxon>Bacillati</taxon>
        <taxon>Actinomycetota</taxon>
        <taxon>Actinomycetes</taxon>
        <taxon>Mycobacteriales</taxon>
        <taxon>Tsukamurellaceae</taxon>
        <taxon>Tsukamurella</taxon>
    </lineage>
</organism>
<keyword evidence="1" id="KW-0812">Transmembrane</keyword>
<dbReference type="RefSeq" id="WP_168546565.1">
    <property type="nucleotide sequence ID" value="NZ_BAAAKS010000050.1"/>
</dbReference>
<feature type="transmembrane region" description="Helical" evidence="1">
    <location>
        <begin position="12"/>
        <end position="32"/>
    </location>
</feature>
<keyword evidence="1" id="KW-1133">Transmembrane helix</keyword>
<evidence type="ECO:0008006" key="4">
    <source>
        <dbReference type="Google" id="ProtNLM"/>
    </source>
</evidence>
<accession>A0A846X342</accession>
<feature type="transmembrane region" description="Helical" evidence="1">
    <location>
        <begin position="187"/>
        <end position="210"/>
    </location>
</feature>
<gene>
    <name evidence="2" type="ORF">HF999_14495</name>
</gene>
<feature type="transmembrane region" description="Helical" evidence="1">
    <location>
        <begin position="154"/>
        <end position="175"/>
    </location>
</feature>
<dbReference type="EMBL" id="JAAXOQ010000019">
    <property type="protein sequence ID" value="NKY19573.1"/>
    <property type="molecule type" value="Genomic_DNA"/>
</dbReference>
<protein>
    <recommendedName>
        <fullName evidence="4">DUF4386 family protein</fullName>
    </recommendedName>
</protein>
<feature type="transmembrane region" description="Helical" evidence="1">
    <location>
        <begin position="66"/>
        <end position="85"/>
    </location>
</feature>
<keyword evidence="3" id="KW-1185">Reference proteome</keyword>
<evidence type="ECO:0000256" key="1">
    <source>
        <dbReference type="SAM" id="Phobius"/>
    </source>
</evidence>
<reference evidence="2 3" key="1">
    <citation type="submission" date="2020-04" db="EMBL/GenBank/DDBJ databases">
        <title>MicrobeNet Type strains.</title>
        <authorList>
            <person name="Nicholson A.C."/>
        </authorList>
    </citation>
    <scope>NUCLEOTIDE SEQUENCE [LARGE SCALE GENOMIC DNA]</scope>
    <source>
        <strain evidence="2 3">DSM 44113</strain>
    </source>
</reference>
<evidence type="ECO:0000313" key="3">
    <source>
        <dbReference type="Proteomes" id="UP000582646"/>
    </source>
</evidence>
<evidence type="ECO:0000313" key="2">
    <source>
        <dbReference type="EMBL" id="NKY19573.1"/>
    </source>
</evidence>